<evidence type="ECO:0000256" key="3">
    <source>
        <dbReference type="ARBA" id="ARBA00021438"/>
    </source>
</evidence>
<dbReference type="GO" id="GO:0006364">
    <property type="term" value="P:rRNA processing"/>
    <property type="evidence" value="ECO:0007669"/>
    <property type="project" value="UniProtKB-KW"/>
</dbReference>
<keyword evidence="6" id="KW-0597">Phosphoprotein</keyword>
<comment type="subcellular location">
    <subcellularLocation>
        <location evidence="1">Nucleus</location>
    </subcellularLocation>
</comment>
<evidence type="ECO:0000256" key="7">
    <source>
        <dbReference type="ARBA" id="ARBA00022884"/>
    </source>
</evidence>
<comment type="function">
    <text evidence="9">RNA-binding protein required for the maturation of box H/ACA snoRNPs complex and ribosome biogenesis. During assembly of the H/ACA snoRNPs complex, it associates with the complex and disappears during maturation of the complex and is replaced by NOLA1/GAR1 to yield mature H/ACA snoRNPs complex. Probably competes with NOLA1/GAR1 for binding with DKC1/NOLA4.</text>
</comment>
<evidence type="ECO:0000256" key="5">
    <source>
        <dbReference type="ARBA" id="ARBA00022552"/>
    </source>
</evidence>
<keyword evidence="7" id="KW-0694">RNA-binding</keyword>
<feature type="non-terminal residue" evidence="12">
    <location>
        <position position="1"/>
    </location>
</feature>
<comment type="caution">
    <text evidence="12">The sequence shown here is derived from an EMBL/GenBank/DDBJ whole genome shotgun (WGS) entry which is preliminary data.</text>
</comment>
<reference evidence="12 13" key="1">
    <citation type="submission" date="2024-06" db="EMBL/GenBank/DDBJ databases">
        <authorList>
            <person name="Pan Q."/>
            <person name="Wen M."/>
            <person name="Jouanno E."/>
            <person name="Zahm M."/>
            <person name="Klopp C."/>
            <person name="Cabau C."/>
            <person name="Louis A."/>
            <person name="Berthelot C."/>
            <person name="Parey E."/>
            <person name="Roest Crollius H."/>
            <person name="Montfort J."/>
            <person name="Robinson-Rechavi M."/>
            <person name="Bouchez O."/>
            <person name="Lampietro C."/>
            <person name="Lopez Roques C."/>
            <person name="Donnadieu C."/>
            <person name="Postlethwait J."/>
            <person name="Bobe J."/>
            <person name="Verreycken H."/>
            <person name="Guiguen Y."/>
        </authorList>
    </citation>
    <scope>NUCLEOTIDE SEQUENCE [LARGE SCALE GENOMIC DNA]</scope>
    <source>
        <strain evidence="12">Up_M1</strain>
        <tissue evidence="12">Testis</tissue>
    </source>
</reference>
<dbReference type="AlphaFoldDB" id="A0ABD0XT91"/>
<comment type="subunit">
    <text evidence="10">During assembly of the complex, component of the small nucleolar ribonucleoprotein particles containing H/ACA-type snoRNAs (H/ACA snoRNPs) which contains NOLA2/NHP2, NOLA3/NOP10, NAF1 and DKC1/NOLA4. Interacts directly with DKC1/NOLA4.</text>
</comment>
<evidence type="ECO:0000256" key="9">
    <source>
        <dbReference type="ARBA" id="ARBA00057529"/>
    </source>
</evidence>
<evidence type="ECO:0000256" key="8">
    <source>
        <dbReference type="ARBA" id="ARBA00023242"/>
    </source>
</evidence>
<feature type="region of interest" description="Disordered" evidence="11">
    <location>
        <begin position="1"/>
        <end position="46"/>
    </location>
</feature>
<dbReference type="GO" id="GO:0005634">
    <property type="term" value="C:nucleus"/>
    <property type="evidence" value="ECO:0007669"/>
    <property type="project" value="UniProtKB-SubCell"/>
</dbReference>
<evidence type="ECO:0000313" key="12">
    <source>
        <dbReference type="EMBL" id="KAL1024029.1"/>
    </source>
</evidence>
<dbReference type="EMBL" id="JAGEUA010000001">
    <property type="protein sequence ID" value="KAL1024029.1"/>
    <property type="molecule type" value="Genomic_DNA"/>
</dbReference>
<evidence type="ECO:0000256" key="4">
    <source>
        <dbReference type="ARBA" id="ARBA00022517"/>
    </source>
</evidence>
<feature type="compositionally biased region" description="Acidic residues" evidence="11">
    <location>
        <begin position="28"/>
        <end position="37"/>
    </location>
</feature>
<dbReference type="InterPro" id="IPR007504">
    <property type="entry name" value="H/ACA_rnp_Gar1/Naf1"/>
</dbReference>
<gene>
    <name evidence="12" type="ORF">UPYG_G00050490</name>
</gene>
<proteinExistence type="inferred from homology"/>
<keyword evidence="5" id="KW-0698">rRNA processing</keyword>
<organism evidence="12 13">
    <name type="scientific">Umbra pygmaea</name>
    <name type="common">Eastern mudminnow</name>
    <dbReference type="NCBI Taxonomy" id="75934"/>
    <lineage>
        <taxon>Eukaryota</taxon>
        <taxon>Metazoa</taxon>
        <taxon>Chordata</taxon>
        <taxon>Craniata</taxon>
        <taxon>Vertebrata</taxon>
        <taxon>Euteleostomi</taxon>
        <taxon>Actinopterygii</taxon>
        <taxon>Neopterygii</taxon>
        <taxon>Teleostei</taxon>
        <taxon>Protacanthopterygii</taxon>
        <taxon>Esociformes</taxon>
        <taxon>Umbridae</taxon>
        <taxon>Umbra</taxon>
    </lineage>
</organism>
<evidence type="ECO:0000256" key="11">
    <source>
        <dbReference type="SAM" id="MobiDB-lite"/>
    </source>
</evidence>
<dbReference type="SUPFAM" id="SSF50447">
    <property type="entry name" value="Translation proteins"/>
    <property type="match status" value="1"/>
</dbReference>
<dbReference type="FunFam" id="2.40.10.230:FF:000002">
    <property type="entry name" value="H/ACA ribonucleoprotein complex non-core subunit NAF1"/>
    <property type="match status" value="1"/>
</dbReference>
<dbReference type="InterPro" id="IPR038664">
    <property type="entry name" value="Gar1/Naf1_Cbf5-bd_sf"/>
</dbReference>
<keyword evidence="8" id="KW-0539">Nucleus</keyword>
<dbReference type="Gene3D" id="2.40.10.230">
    <property type="entry name" value="Probable tRNA pseudouridine synthase domain"/>
    <property type="match status" value="1"/>
</dbReference>
<name>A0ABD0XT91_UMBPY</name>
<evidence type="ECO:0000256" key="2">
    <source>
        <dbReference type="ARBA" id="ARBA00009801"/>
    </source>
</evidence>
<keyword evidence="13" id="KW-1185">Reference proteome</keyword>
<dbReference type="InterPro" id="IPR040309">
    <property type="entry name" value="Naf1"/>
</dbReference>
<dbReference type="GO" id="GO:0043489">
    <property type="term" value="P:RNA stabilization"/>
    <property type="evidence" value="ECO:0007669"/>
    <property type="project" value="UniProtKB-ARBA"/>
</dbReference>
<dbReference type="Proteomes" id="UP001557470">
    <property type="component" value="Unassembled WGS sequence"/>
</dbReference>
<feature type="region of interest" description="Disordered" evidence="11">
    <location>
        <begin position="277"/>
        <end position="368"/>
    </location>
</feature>
<evidence type="ECO:0000256" key="1">
    <source>
        <dbReference type="ARBA" id="ARBA00004123"/>
    </source>
</evidence>
<dbReference type="PANTHER" id="PTHR31633:SF1">
    <property type="entry name" value="H_ACA RIBONUCLEOPROTEIN COMPLEX NON-CORE SUBUNIT NAF1"/>
    <property type="match status" value="1"/>
</dbReference>
<dbReference type="GO" id="GO:0022618">
    <property type="term" value="P:protein-RNA complex assembly"/>
    <property type="evidence" value="ECO:0007669"/>
    <property type="project" value="UniProtKB-ARBA"/>
</dbReference>
<evidence type="ECO:0000313" key="13">
    <source>
        <dbReference type="Proteomes" id="UP001557470"/>
    </source>
</evidence>
<protein>
    <recommendedName>
        <fullName evidence="3">H/ACA ribonucleoprotein complex non-core subunit NAF1</fullName>
    </recommendedName>
</protein>
<keyword evidence="4" id="KW-0690">Ribosome biogenesis</keyword>
<sequence length="415" mass="45799">EQTAVAPEQTAVAPEQAAVTPGQTTVDENLECPNDTDPEPHKNLNTSETELLGAASTSEHVFLQEELPGRAEDIEVTEKVSTVLNTPLDPPQVLLALRDGLCARDLRDDSSSSSDSDSSSSCVALATVLGDVEDDDEYEGFRTGKKPSPIKTVDEILPEELPPVEDLSVVLPEQAEIVPLGTVTSIIEQLVIIQSMKDTPPLKDDSVIFNSDRLAVGKVFEVFGPVSSPFYVMRFNSERDIIERDVKLKDSLFYAPSLTDYTLYILTEQLQQLKGSDASWKNDQEPPPEALDFSDDEEEQTMKRKKKKAQKRERDGDTYPRPQTSQRPLHQSRPCEQWPPHLNMTSLTTTPHPSPSTTTPTLPPTRHSPLPTTLPLLPHICPTPGLPPHTPTTPCLSLTCPLPLHLHMLAPNFPY</sequence>
<feature type="compositionally biased region" description="Low complexity" evidence="11">
    <location>
        <begin position="345"/>
        <end position="368"/>
    </location>
</feature>
<comment type="similarity">
    <text evidence="2">Belongs to the NAF1 family.</text>
</comment>
<dbReference type="PANTHER" id="PTHR31633">
    <property type="entry name" value="H/ACA RIBONUCLEOPROTEIN COMPLEX NON-CORE SUBUNIT NAF1"/>
    <property type="match status" value="1"/>
</dbReference>
<dbReference type="InterPro" id="IPR009000">
    <property type="entry name" value="Transl_B-barrel_sf"/>
</dbReference>
<dbReference type="GO" id="GO:0003723">
    <property type="term" value="F:RNA binding"/>
    <property type="evidence" value="ECO:0007669"/>
    <property type="project" value="UniProtKB-KW"/>
</dbReference>
<evidence type="ECO:0000256" key="10">
    <source>
        <dbReference type="ARBA" id="ARBA00063185"/>
    </source>
</evidence>
<dbReference type="Pfam" id="PF04410">
    <property type="entry name" value="Gar1"/>
    <property type="match status" value="1"/>
</dbReference>
<accession>A0ABD0XT91</accession>
<evidence type="ECO:0000256" key="6">
    <source>
        <dbReference type="ARBA" id="ARBA00022553"/>
    </source>
</evidence>